<reference evidence="1" key="1">
    <citation type="submission" date="2015-12" db="EMBL/GenBank/DDBJ databases">
        <title>Gene expression during late stages of embryo sac development: a critical building block for successful pollen-pistil interactions.</title>
        <authorList>
            <person name="Liu Y."/>
            <person name="Joly V."/>
            <person name="Sabar M."/>
            <person name="Matton D.P."/>
        </authorList>
    </citation>
    <scope>NUCLEOTIDE SEQUENCE</scope>
</reference>
<name>A0A0V0GRK6_SOLCH</name>
<feature type="non-terminal residue" evidence="1">
    <location>
        <position position="1"/>
    </location>
</feature>
<accession>A0A0V0GRK6</accession>
<protein>
    <submittedName>
        <fullName evidence="1">Putative ovule protein</fullName>
    </submittedName>
</protein>
<evidence type="ECO:0000313" key="1">
    <source>
        <dbReference type="EMBL" id="JAP09910.1"/>
    </source>
</evidence>
<dbReference type="AlphaFoldDB" id="A0A0V0GRK6"/>
<dbReference type="EMBL" id="GEDG01034089">
    <property type="protein sequence ID" value="JAP09910.1"/>
    <property type="molecule type" value="Transcribed_RNA"/>
</dbReference>
<sequence length="75" mass="8733">AEFKPYNVDGAYQITIRQITVRNTIVIAILNLRPYFISKEWGKSVDEAFFPKIQMAIWTKHNFAEKGMLIMNKAI</sequence>
<organism evidence="1">
    <name type="scientific">Solanum chacoense</name>
    <name type="common">Chaco potato</name>
    <dbReference type="NCBI Taxonomy" id="4108"/>
    <lineage>
        <taxon>Eukaryota</taxon>
        <taxon>Viridiplantae</taxon>
        <taxon>Streptophyta</taxon>
        <taxon>Embryophyta</taxon>
        <taxon>Tracheophyta</taxon>
        <taxon>Spermatophyta</taxon>
        <taxon>Magnoliopsida</taxon>
        <taxon>eudicotyledons</taxon>
        <taxon>Gunneridae</taxon>
        <taxon>Pentapetalae</taxon>
        <taxon>asterids</taxon>
        <taxon>lamiids</taxon>
        <taxon>Solanales</taxon>
        <taxon>Solanaceae</taxon>
        <taxon>Solanoideae</taxon>
        <taxon>Solaneae</taxon>
        <taxon>Solanum</taxon>
    </lineage>
</organism>
<proteinExistence type="predicted"/>